<feature type="region of interest" description="Disordered" evidence="6">
    <location>
        <begin position="1"/>
        <end position="36"/>
    </location>
</feature>
<gene>
    <name evidence="9" type="ORF">CDD82_7345</name>
</gene>
<evidence type="ECO:0000313" key="9">
    <source>
        <dbReference type="EMBL" id="PHH70100.1"/>
    </source>
</evidence>
<evidence type="ECO:0000256" key="3">
    <source>
        <dbReference type="ARBA" id="ARBA00022692"/>
    </source>
</evidence>
<comment type="caution">
    <text evidence="9">The sequence shown here is derived from an EMBL/GenBank/DDBJ whole genome shotgun (WGS) entry which is preliminary data.</text>
</comment>
<dbReference type="PANTHER" id="PTHR23501:SF193">
    <property type="entry name" value="MULTIDRUG TRANSPORTER, PUTATIVE (AFU_ORTHOLOGUE AFUA_8G00940)-RELATED"/>
    <property type="match status" value="1"/>
</dbReference>
<proteinExistence type="inferred from homology"/>
<evidence type="ECO:0000256" key="2">
    <source>
        <dbReference type="ARBA" id="ARBA00007520"/>
    </source>
</evidence>
<keyword evidence="4 7" id="KW-1133">Transmembrane helix</keyword>
<feature type="compositionally biased region" description="Basic and acidic residues" evidence="6">
    <location>
        <begin position="22"/>
        <end position="36"/>
    </location>
</feature>
<evidence type="ECO:0000256" key="7">
    <source>
        <dbReference type="SAM" id="Phobius"/>
    </source>
</evidence>
<feature type="transmembrane region" description="Helical" evidence="7">
    <location>
        <begin position="115"/>
        <end position="135"/>
    </location>
</feature>
<dbReference type="InterPro" id="IPR020846">
    <property type="entry name" value="MFS_dom"/>
</dbReference>
<accession>A0A2C5YRF4</accession>
<reference evidence="9 10" key="1">
    <citation type="submission" date="2017-06" db="EMBL/GenBank/DDBJ databases">
        <title>Ant-infecting Ophiocordyceps genomes reveal a high diversity of potential behavioral manipulation genes and a possible major role for enterotoxins.</title>
        <authorList>
            <person name="De Bekker C."/>
            <person name="Evans H.C."/>
            <person name="Brachmann A."/>
            <person name="Hughes D.P."/>
        </authorList>
    </citation>
    <scope>NUCLEOTIDE SEQUENCE [LARGE SCALE GENOMIC DNA]</scope>
    <source>
        <strain evidence="9 10">1348a</strain>
    </source>
</reference>
<evidence type="ECO:0000256" key="5">
    <source>
        <dbReference type="ARBA" id="ARBA00023136"/>
    </source>
</evidence>
<keyword evidence="5 7" id="KW-0472">Membrane</keyword>
<dbReference type="EMBL" id="NJEU01000844">
    <property type="protein sequence ID" value="PHH70100.1"/>
    <property type="molecule type" value="Genomic_DNA"/>
</dbReference>
<dbReference type="GO" id="GO:0022857">
    <property type="term" value="F:transmembrane transporter activity"/>
    <property type="evidence" value="ECO:0007669"/>
    <property type="project" value="InterPro"/>
</dbReference>
<feature type="transmembrane region" description="Helical" evidence="7">
    <location>
        <begin position="141"/>
        <end position="166"/>
    </location>
</feature>
<keyword evidence="10" id="KW-1185">Reference proteome</keyword>
<dbReference type="PANTHER" id="PTHR23501">
    <property type="entry name" value="MAJOR FACILITATOR SUPERFAMILY"/>
    <property type="match status" value="1"/>
</dbReference>
<dbReference type="OrthoDB" id="5243606at2759"/>
<dbReference type="AlphaFoldDB" id="A0A2C5YRF4"/>
<evidence type="ECO:0000256" key="4">
    <source>
        <dbReference type="ARBA" id="ARBA00022989"/>
    </source>
</evidence>
<name>A0A2C5YRF4_9HYPO</name>
<dbReference type="SUPFAM" id="SSF103473">
    <property type="entry name" value="MFS general substrate transporter"/>
    <property type="match status" value="1"/>
</dbReference>
<dbReference type="Pfam" id="PF07690">
    <property type="entry name" value="MFS_1"/>
    <property type="match status" value="1"/>
</dbReference>
<feature type="domain" description="Major facilitator superfamily (MFS) profile" evidence="8">
    <location>
        <begin position="51"/>
        <end position="199"/>
    </location>
</feature>
<evidence type="ECO:0000313" key="10">
    <source>
        <dbReference type="Proteomes" id="UP000224854"/>
    </source>
</evidence>
<sequence>MAGDPSFSDETLPPQDASMVAKHPDAEAKSRSAVEPNPDREYATGFKLFIITAIVAFATFLMLLDNMIVSTAIPAITNQFHSLGDVGWYASAYQFGSAAPQPMTGRIYKYFNTKWTFLSFFAVFEIGSVICGAATSSAMFIVGRFVAGFGAAGIATGAITIISLCAPLERRPCEQDSFQKLSAILTCGTISAHRIELGL</sequence>
<protein>
    <recommendedName>
        <fullName evidence="8">Major facilitator superfamily (MFS) profile domain-containing protein</fullName>
    </recommendedName>
</protein>
<evidence type="ECO:0000256" key="6">
    <source>
        <dbReference type="SAM" id="MobiDB-lite"/>
    </source>
</evidence>
<feature type="transmembrane region" description="Helical" evidence="7">
    <location>
        <begin position="46"/>
        <end position="64"/>
    </location>
</feature>
<dbReference type="PROSITE" id="PS50850">
    <property type="entry name" value="MFS"/>
    <property type="match status" value="1"/>
</dbReference>
<comment type="similarity">
    <text evidence="2">Belongs to the major facilitator superfamily. TCR/Tet family.</text>
</comment>
<evidence type="ECO:0000259" key="8">
    <source>
        <dbReference type="PROSITE" id="PS50850"/>
    </source>
</evidence>
<dbReference type="Gene3D" id="1.20.1250.20">
    <property type="entry name" value="MFS general substrate transporter like domains"/>
    <property type="match status" value="1"/>
</dbReference>
<dbReference type="Proteomes" id="UP000224854">
    <property type="component" value="Unassembled WGS sequence"/>
</dbReference>
<dbReference type="InterPro" id="IPR036259">
    <property type="entry name" value="MFS_trans_sf"/>
</dbReference>
<dbReference type="GO" id="GO:0005886">
    <property type="term" value="C:plasma membrane"/>
    <property type="evidence" value="ECO:0007669"/>
    <property type="project" value="TreeGrafter"/>
</dbReference>
<dbReference type="InterPro" id="IPR011701">
    <property type="entry name" value="MFS"/>
</dbReference>
<organism evidence="9 10">
    <name type="scientific">Ophiocordyceps australis</name>
    <dbReference type="NCBI Taxonomy" id="1399860"/>
    <lineage>
        <taxon>Eukaryota</taxon>
        <taxon>Fungi</taxon>
        <taxon>Dikarya</taxon>
        <taxon>Ascomycota</taxon>
        <taxon>Pezizomycotina</taxon>
        <taxon>Sordariomycetes</taxon>
        <taxon>Hypocreomycetidae</taxon>
        <taxon>Hypocreales</taxon>
        <taxon>Ophiocordycipitaceae</taxon>
        <taxon>Ophiocordyceps</taxon>
    </lineage>
</organism>
<evidence type="ECO:0000256" key="1">
    <source>
        <dbReference type="ARBA" id="ARBA00004141"/>
    </source>
</evidence>
<keyword evidence="3 7" id="KW-0812">Transmembrane</keyword>
<comment type="subcellular location">
    <subcellularLocation>
        <location evidence="1">Membrane</location>
        <topology evidence="1">Multi-pass membrane protein</topology>
    </subcellularLocation>
</comment>